<gene>
    <name evidence="3" type="ORF">PS9374_05708</name>
</gene>
<comment type="caution">
    <text evidence="3">The sequence shown here is derived from an EMBL/GenBank/DDBJ whole genome shotgun (WGS) entry which is preliminary data.</text>
</comment>
<dbReference type="InterPro" id="IPR024726">
    <property type="entry name" value="FhuF_C"/>
</dbReference>
<reference evidence="3 4" key="1">
    <citation type="journal article" date="2016" name="Genome Announc.">
        <title>Draft Genome Sequence of Planomonospora sphaerica JCM9374, a Rare Actinomycete.</title>
        <authorList>
            <person name="Dohra H."/>
            <person name="Suzuki T."/>
            <person name="Inoue Y."/>
            <person name="Kodani S."/>
        </authorList>
    </citation>
    <scope>NUCLEOTIDE SEQUENCE [LARGE SCALE GENOMIC DNA]</scope>
    <source>
        <strain evidence="3 4">JCM 9374</strain>
    </source>
</reference>
<reference evidence="4" key="2">
    <citation type="submission" date="2016-04" db="EMBL/GenBank/DDBJ databases">
        <title>Planomonospora sphaerica JCM9374 whole genome shotgun sequence.</title>
        <authorList>
            <person name="Suzuki T."/>
            <person name="Dohra H."/>
            <person name="Kodani S."/>
        </authorList>
    </citation>
    <scope>NUCLEOTIDE SEQUENCE [LARGE SCALE GENOMIC DNA]</scope>
    <source>
        <strain evidence="4">JCM 9374</strain>
    </source>
</reference>
<evidence type="ECO:0000313" key="3">
    <source>
        <dbReference type="EMBL" id="GAT70028.1"/>
    </source>
</evidence>
<dbReference type="InterPro" id="IPR022770">
    <property type="entry name" value="IucA/IucC-like_C"/>
</dbReference>
<sequence length="266" mass="28565">MSHPSADPATVLTTLAGYGERYRLETDPGAGEDWISADRLVDPAAEELTRVLEAERAASGQVSAHATALTVMAVYAGTVTAPALLAWALHDQVLDVRPHNVLLRLDDHHGFAAVALRRPRLADVSRMPAAERLALLVRQVLDEHLFPVAEALRARSRAGRRQLHGGIAHGCAAAFGAASRRPGADVDLLQRAHERFLAACPPELAALGEMVRLSEAGAQGLFYLRRTCCLYYTAVHGEKCASCCLDSAEDRIAGYRRVLAGDAAPH</sequence>
<feature type="domain" description="Aerobactin siderophore biosynthesis IucA/IucC-like C-terminal" evidence="1">
    <location>
        <begin position="74"/>
        <end position="186"/>
    </location>
</feature>
<dbReference type="Proteomes" id="UP000077701">
    <property type="component" value="Unassembled WGS sequence"/>
</dbReference>
<keyword evidence="4" id="KW-1185">Reference proteome</keyword>
<organism evidence="3 4">
    <name type="scientific">Planomonospora sphaerica</name>
    <dbReference type="NCBI Taxonomy" id="161355"/>
    <lineage>
        <taxon>Bacteria</taxon>
        <taxon>Bacillati</taxon>
        <taxon>Actinomycetota</taxon>
        <taxon>Actinomycetes</taxon>
        <taxon>Streptosporangiales</taxon>
        <taxon>Streptosporangiaceae</taxon>
        <taxon>Planomonospora</taxon>
    </lineage>
</organism>
<evidence type="ECO:0000313" key="4">
    <source>
        <dbReference type="Proteomes" id="UP000077701"/>
    </source>
</evidence>
<evidence type="ECO:0000259" key="2">
    <source>
        <dbReference type="Pfam" id="PF11575"/>
    </source>
</evidence>
<dbReference type="Pfam" id="PF06276">
    <property type="entry name" value="FhuF"/>
    <property type="match status" value="1"/>
</dbReference>
<dbReference type="AlphaFoldDB" id="A0A171DM67"/>
<dbReference type="GO" id="GO:0051537">
    <property type="term" value="F:2 iron, 2 sulfur cluster binding"/>
    <property type="evidence" value="ECO:0007669"/>
    <property type="project" value="InterPro"/>
</dbReference>
<dbReference type="RefSeq" id="WP_068901872.1">
    <property type="nucleotide sequence ID" value="NZ_BDCX01000015.1"/>
</dbReference>
<evidence type="ECO:0000259" key="1">
    <source>
        <dbReference type="Pfam" id="PF06276"/>
    </source>
</evidence>
<protein>
    <submittedName>
        <fullName evidence="3">Ferric iron reductase FhuF-like transporter</fullName>
    </submittedName>
</protein>
<accession>A0A171DM67</accession>
<dbReference type="Pfam" id="PF11575">
    <property type="entry name" value="FhuF_C"/>
    <property type="match status" value="1"/>
</dbReference>
<feature type="domain" description="Ferric siderophore reductase C-terminal" evidence="2">
    <location>
        <begin position="225"/>
        <end position="245"/>
    </location>
</feature>
<name>A0A171DM67_9ACTN</name>
<dbReference type="EMBL" id="BDCX01000015">
    <property type="protein sequence ID" value="GAT70028.1"/>
    <property type="molecule type" value="Genomic_DNA"/>
</dbReference>
<dbReference type="GO" id="GO:0003824">
    <property type="term" value="F:catalytic activity"/>
    <property type="evidence" value="ECO:0007669"/>
    <property type="project" value="UniProtKB-ARBA"/>
</dbReference>
<dbReference type="STRING" id="161355.PS9374_05708"/>
<proteinExistence type="predicted"/>